<feature type="transmembrane region" description="Helical" evidence="1">
    <location>
        <begin position="76"/>
        <end position="102"/>
    </location>
</feature>
<proteinExistence type="predicted"/>
<evidence type="ECO:0000313" key="3">
    <source>
        <dbReference type="EMBL" id="MEJ2869452.1"/>
    </source>
</evidence>
<feature type="transmembrane region" description="Helical" evidence="1">
    <location>
        <begin position="24"/>
        <end position="46"/>
    </location>
</feature>
<dbReference type="Pfam" id="PF14230">
    <property type="entry name" value="DUF4333"/>
    <property type="match status" value="1"/>
</dbReference>
<keyword evidence="1" id="KW-0472">Membrane</keyword>
<protein>
    <submittedName>
        <fullName evidence="3">DUF4333 domain-containing protein</fullName>
    </submittedName>
</protein>
<dbReference type="RefSeq" id="WP_337696031.1">
    <property type="nucleotide sequence ID" value="NZ_JBBEGN010000008.1"/>
</dbReference>
<dbReference type="InterPro" id="IPR025637">
    <property type="entry name" value="DUF4333"/>
</dbReference>
<keyword evidence="1" id="KW-1133">Transmembrane helix</keyword>
<evidence type="ECO:0000256" key="1">
    <source>
        <dbReference type="SAM" id="Phobius"/>
    </source>
</evidence>
<sequence length="178" mass="18413">MQSIYGPGGPTRKSAPTPARRSRMAVAALVLAVLVAPVGFVLGIVARRRITASAAPVFDQDPWGGSDRERLTGRPLATAAVVVGLLLTLLEIALVVALTVGIPTSWLPTNDLSADRVQTTIGQTLPQVAGTVRCPGPLPATVGATITCTATENGRPINLRATVSSVDGRDVKFDVARA</sequence>
<evidence type="ECO:0000259" key="2">
    <source>
        <dbReference type="Pfam" id="PF14230"/>
    </source>
</evidence>
<evidence type="ECO:0000313" key="4">
    <source>
        <dbReference type="Proteomes" id="UP001385809"/>
    </source>
</evidence>
<keyword evidence="1" id="KW-0812">Transmembrane</keyword>
<accession>A0ABU8MS77</accession>
<keyword evidence="4" id="KW-1185">Reference proteome</keyword>
<comment type="caution">
    <text evidence="3">The sequence shown here is derived from an EMBL/GenBank/DDBJ whole genome shotgun (WGS) entry which is preliminary data.</text>
</comment>
<organism evidence="3 4">
    <name type="scientific">Actinomycetospora aurantiaca</name>
    <dbReference type="NCBI Taxonomy" id="3129233"/>
    <lineage>
        <taxon>Bacteria</taxon>
        <taxon>Bacillati</taxon>
        <taxon>Actinomycetota</taxon>
        <taxon>Actinomycetes</taxon>
        <taxon>Pseudonocardiales</taxon>
        <taxon>Pseudonocardiaceae</taxon>
        <taxon>Actinomycetospora</taxon>
    </lineage>
</organism>
<gene>
    <name evidence="3" type="ORF">WCD74_16870</name>
</gene>
<reference evidence="3 4" key="1">
    <citation type="submission" date="2024-03" db="EMBL/GenBank/DDBJ databases">
        <title>Actinomycetospora sp. OC33-EN08, a novel actinomycete isolated from wild orchid (Aerides multiflora).</title>
        <authorList>
            <person name="Suriyachadkun C."/>
        </authorList>
    </citation>
    <scope>NUCLEOTIDE SEQUENCE [LARGE SCALE GENOMIC DNA]</scope>
    <source>
        <strain evidence="3 4">OC33-EN08</strain>
    </source>
</reference>
<dbReference type="Proteomes" id="UP001385809">
    <property type="component" value="Unassembled WGS sequence"/>
</dbReference>
<feature type="domain" description="DUF4333" evidence="2">
    <location>
        <begin position="99"/>
        <end position="168"/>
    </location>
</feature>
<dbReference type="EMBL" id="JBBEGN010000008">
    <property type="protein sequence ID" value="MEJ2869452.1"/>
    <property type="molecule type" value="Genomic_DNA"/>
</dbReference>
<name>A0ABU8MS77_9PSEU</name>